<keyword evidence="1" id="KW-0812">Transmembrane</keyword>
<evidence type="ECO:0000313" key="3">
    <source>
        <dbReference type="Proteomes" id="UP001642360"/>
    </source>
</evidence>
<protein>
    <submittedName>
        <fullName evidence="2">Uncharacterized protein</fullName>
    </submittedName>
</protein>
<keyword evidence="3" id="KW-1185">Reference proteome</keyword>
<reference evidence="2 3" key="1">
    <citation type="submission" date="2024-02" db="EMBL/GenBank/DDBJ databases">
        <authorList>
            <person name="Vignale AGUSTIN F."/>
            <person name="Sosa J E."/>
            <person name="Modenutti C."/>
        </authorList>
    </citation>
    <scope>NUCLEOTIDE SEQUENCE [LARGE SCALE GENOMIC DNA]</scope>
</reference>
<feature type="transmembrane region" description="Helical" evidence="1">
    <location>
        <begin position="88"/>
        <end position="110"/>
    </location>
</feature>
<gene>
    <name evidence="2" type="ORF">ILEXP_LOCUS13866</name>
</gene>
<comment type="caution">
    <text evidence="2">The sequence shown here is derived from an EMBL/GenBank/DDBJ whole genome shotgun (WGS) entry which is preliminary data.</text>
</comment>
<organism evidence="2 3">
    <name type="scientific">Ilex paraguariensis</name>
    <name type="common">yerba mate</name>
    <dbReference type="NCBI Taxonomy" id="185542"/>
    <lineage>
        <taxon>Eukaryota</taxon>
        <taxon>Viridiplantae</taxon>
        <taxon>Streptophyta</taxon>
        <taxon>Embryophyta</taxon>
        <taxon>Tracheophyta</taxon>
        <taxon>Spermatophyta</taxon>
        <taxon>Magnoliopsida</taxon>
        <taxon>eudicotyledons</taxon>
        <taxon>Gunneridae</taxon>
        <taxon>Pentapetalae</taxon>
        <taxon>asterids</taxon>
        <taxon>campanulids</taxon>
        <taxon>Aquifoliales</taxon>
        <taxon>Aquifoliaceae</taxon>
        <taxon>Ilex</taxon>
    </lineage>
</organism>
<accession>A0ABC8RMS7</accession>
<dbReference type="EMBL" id="CAUOFW020001531">
    <property type="protein sequence ID" value="CAK9146033.1"/>
    <property type="molecule type" value="Genomic_DNA"/>
</dbReference>
<evidence type="ECO:0000256" key="1">
    <source>
        <dbReference type="SAM" id="Phobius"/>
    </source>
</evidence>
<dbReference type="AlphaFoldDB" id="A0ABC8RMS7"/>
<feature type="transmembrane region" description="Helical" evidence="1">
    <location>
        <begin position="63"/>
        <end position="82"/>
    </location>
</feature>
<proteinExistence type="predicted"/>
<evidence type="ECO:0000313" key="2">
    <source>
        <dbReference type="EMBL" id="CAK9146033.1"/>
    </source>
</evidence>
<sequence>MVIHGEPSPWRKKVKFVGLRLDFEGLLYDDYDLIEPSINYNLKDEVARRTKELMRDTYGRTVVLLRLVMVDLSGLIAIAGLRSSGLNLWLIIGILVVRYIALPVLGVVVIKAAYNFGNPEQIPWGETTPNVVYGVFTDNNKAAAHLKEEFVNYLLVSPGELSLKSVYAESVEDIV</sequence>
<keyword evidence="1" id="KW-1133">Transmembrane helix</keyword>
<dbReference type="Proteomes" id="UP001642360">
    <property type="component" value="Unassembled WGS sequence"/>
</dbReference>
<keyword evidence="1" id="KW-0472">Membrane</keyword>
<name>A0ABC8RMS7_9AQUA</name>